<feature type="transmembrane region" description="Helical" evidence="10">
    <location>
        <begin position="162"/>
        <end position="179"/>
    </location>
</feature>
<evidence type="ECO:0000256" key="6">
    <source>
        <dbReference type="ARBA" id="ARBA00022475"/>
    </source>
</evidence>
<comment type="caution">
    <text evidence="11">The sequence shown here is derived from an EMBL/GenBank/DDBJ whole genome shotgun (WGS) entry which is preliminary data.</text>
</comment>
<feature type="transmembrane region" description="Helical" evidence="10">
    <location>
        <begin position="139"/>
        <end position="156"/>
    </location>
</feature>
<dbReference type="InterPro" id="IPR006419">
    <property type="entry name" value="NMN_transpt_PnuC"/>
</dbReference>
<organism evidence="11 12">
    <name type="scientific">Pseudomonas fragi</name>
    <dbReference type="NCBI Taxonomy" id="296"/>
    <lineage>
        <taxon>Bacteria</taxon>
        <taxon>Pseudomonadati</taxon>
        <taxon>Pseudomonadota</taxon>
        <taxon>Gammaproteobacteria</taxon>
        <taxon>Pseudomonadales</taxon>
        <taxon>Pseudomonadaceae</taxon>
        <taxon>Pseudomonas</taxon>
    </lineage>
</organism>
<comment type="subcellular location">
    <subcellularLocation>
        <location evidence="2">Cell membrane</location>
        <topology evidence="2">Multi-pass membrane protein</topology>
    </subcellularLocation>
</comment>
<evidence type="ECO:0000256" key="7">
    <source>
        <dbReference type="ARBA" id="ARBA00022692"/>
    </source>
</evidence>
<comment type="similarity">
    <text evidence="3">Belongs to the nicotinamide ribonucleoside (NR) uptake permease (TC 4.B.1) family.</text>
</comment>
<keyword evidence="11" id="KW-0808">Transferase</keyword>
<keyword evidence="9 10" id="KW-0472">Membrane</keyword>
<dbReference type="GO" id="GO:0005886">
    <property type="term" value="C:plasma membrane"/>
    <property type="evidence" value="ECO:0007669"/>
    <property type="project" value="UniProtKB-SubCell"/>
</dbReference>
<comment type="function">
    <text evidence="1">Required for nicotinamide riboside transport across the inner membrane.</text>
</comment>
<sequence>MSGLELFAAALGVIAVWLTVKQNPWCWPIGLVMVLLYSWIFFEIKLYSGMLLQVFFALLQVYGWWQWTRAGAQHEGRVVSRLSPLQVLGGVIAGAIGSVALGAVMAHWTDSTFPWSDATLTAFSLVAQLWMAQKRLQCWALWCVIDVLYIGFFAWQDLYFTAGLYALFTLIAIQGWRDWRRDPALRT</sequence>
<evidence type="ECO:0000313" key="12">
    <source>
        <dbReference type="Proteomes" id="UP000216113"/>
    </source>
</evidence>
<evidence type="ECO:0000256" key="5">
    <source>
        <dbReference type="ARBA" id="ARBA00022448"/>
    </source>
</evidence>
<evidence type="ECO:0000256" key="3">
    <source>
        <dbReference type="ARBA" id="ARBA00006669"/>
    </source>
</evidence>
<gene>
    <name evidence="11" type="ORF">CJF43_20665</name>
</gene>
<keyword evidence="5" id="KW-0813">Transport</keyword>
<dbReference type="RefSeq" id="WP_095030746.1">
    <property type="nucleotide sequence ID" value="NZ_NQKL01000021.1"/>
</dbReference>
<evidence type="ECO:0000256" key="1">
    <source>
        <dbReference type="ARBA" id="ARBA00002672"/>
    </source>
</evidence>
<protein>
    <recommendedName>
        <fullName evidence="4">Nicotinamide riboside transporter PnuC</fullName>
    </recommendedName>
</protein>
<evidence type="ECO:0000256" key="9">
    <source>
        <dbReference type="ARBA" id="ARBA00023136"/>
    </source>
</evidence>
<keyword evidence="7 10" id="KW-0812">Transmembrane</keyword>
<dbReference type="PANTHER" id="PTHR36122:SF2">
    <property type="entry name" value="NICOTINAMIDE RIBOSIDE TRANSPORTER PNUC"/>
    <property type="match status" value="1"/>
</dbReference>
<keyword evidence="8 10" id="KW-1133">Transmembrane helix</keyword>
<evidence type="ECO:0000256" key="10">
    <source>
        <dbReference type="SAM" id="Phobius"/>
    </source>
</evidence>
<accession>A0A266LR86</accession>
<feature type="transmembrane region" description="Helical" evidence="10">
    <location>
        <begin position="85"/>
        <end position="106"/>
    </location>
</feature>
<evidence type="ECO:0000256" key="8">
    <source>
        <dbReference type="ARBA" id="ARBA00022989"/>
    </source>
</evidence>
<dbReference type="AlphaFoldDB" id="A0A266LR86"/>
<evidence type="ECO:0000256" key="2">
    <source>
        <dbReference type="ARBA" id="ARBA00004651"/>
    </source>
</evidence>
<keyword evidence="6" id="KW-1003">Cell membrane</keyword>
<reference evidence="11 12" key="1">
    <citation type="submission" date="2017-08" db="EMBL/GenBank/DDBJ databases">
        <title>Genomic and metabolic characterisation of spoilage-associated Pseudomonas species.</title>
        <authorList>
            <person name="Stanborough T."/>
            <person name="Fegan N."/>
            <person name="Powell S.M."/>
            <person name="Singh T."/>
            <person name="Tamplin M.L."/>
            <person name="Chandry P.S."/>
        </authorList>
    </citation>
    <scope>NUCLEOTIDE SEQUENCE [LARGE SCALE GENOMIC DNA]</scope>
    <source>
        <strain evidence="11 12">F1820</strain>
    </source>
</reference>
<proteinExistence type="inferred from homology"/>
<feature type="transmembrane region" description="Helical" evidence="10">
    <location>
        <begin position="46"/>
        <end position="65"/>
    </location>
</feature>
<evidence type="ECO:0000256" key="4">
    <source>
        <dbReference type="ARBA" id="ARBA00017522"/>
    </source>
</evidence>
<dbReference type="Pfam" id="PF04973">
    <property type="entry name" value="NMN_transporter"/>
    <property type="match status" value="1"/>
</dbReference>
<evidence type="ECO:0000313" key="11">
    <source>
        <dbReference type="EMBL" id="OZY39907.1"/>
    </source>
</evidence>
<dbReference type="GO" id="GO:0034257">
    <property type="term" value="F:nicotinamide riboside transmembrane transporter activity"/>
    <property type="evidence" value="ECO:0007669"/>
    <property type="project" value="InterPro"/>
</dbReference>
<dbReference type="PANTHER" id="PTHR36122">
    <property type="entry name" value="NICOTINAMIDE RIBOSIDE TRANSPORTER PNUC"/>
    <property type="match status" value="1"/>
</dbReference>
<dbReference type="GO" id="GO:0008483">
    <property type="term" value="F:transaminase activity"/>
    <property type="evidence" value="ECO:0007669"/>
    <property type="project" value="UniProtKB-KW"/>
</dbReference>
<dbReference type="NCBIfam" id="TIGR01528">
    <property type="entry name" value="NMN_trans_PnuC"/>
    <property type="match status" value="1"/>
</dbReference>
<name>A0A266LR86_PSEFR</name>
<keyword evidence="11" id="KW-0032">Aminotransferase</keyword>
<dbReference type="Proteomes" id="UP000216113">
    <property type="component" value="Unassembled WGS sequence"/>
</dbReference>
<dbReference type="EMBL" id="NQKL01000021">
    <property type="protein sequence ID" value="OZY39907.1"/>
    <property type="molecule type" value="Genomic_DNA"/>
</dbReference>